<dbReference type="AlphaFoldDB" id="A0A0L0D3I1"/>
<keyword evidence="10" id="KW-1185">Reference proteome</keyword>
<dbReference type="PANTHER" id="PTHR14207:SF1">
    <property type="entry name" value="EMOPAMIL-BINDING PROTEIN-LIKE"/>
    <property type="match status" value="1"/>
</dbReference>
<dbReference type="PANTHER" id="PTHR14207">
    <property type="entry name" value="STEROL ISOMERASE"/>
    <property type="match status" value="1"/>
</dbReference>
<dbReference type="InterPro" id="IPR007905">
    <property type="entry name" value="EBP"/>
</dbReference>
<feature type="transmembrane region" description="Helical" evidence="7">
    <location>
        <begin position="191"/>
        <end position="211"/>
    </location>
</feature>
<evidence type="ECO:0000259" key="8">
    <source>
        <dbReference type="PROSITE" id="PS51751"/>
    </source>
</evidence>
<dbReference type="GO" id="GO:0016125">
    <property type="term" value="P:sterol metabolic process"/>
    <property type="evidence" value="ECO:0007669"/>
    <property type="project" value="InterPro"/>
</dbReference>
<dbReference type="GO" id="GO:0005783">
    <property type="term" value="C:endoplasmic reticulum"/>
    <property type="evidence" value="ECO:0007669"/>
    <property type="project" value="TreeGrafter"/>
</dbReference>
<reference evidence="9 10" key="1">
    <citation type="submission" date="2010-05" db="EMBL/GenBank/DDBJ databases">
        <title>The Genome Sequence of Thecamonas trahens ATCC 50062.</title>
        <authorList>
            <consortium name="The Broad Institute Genome Sequencing Platform"/>
            <person name="Russ C."/>
            <person name="Cuomo C."/>
            <person name="Shea T."/>
            <person name="Young S.K."/>
            <person name="Zeng Q."/>
            <person name="Koehrsen M."/>
            <person name="Haas B."/>
            <person name="Borodovsky M."/>
            <person name="Guigo R."/>
            <person name="Alvarado L."/>
            <person name="Berlin A."/>
            <person name="Bochicchio J."/>
            <person name="Borenstein D."/>
            <person name="Chapman S."/>
            <person name="Chen Z."/>
            <person name="Freedman E."/>
            <person name="Gellesch M."/>
            <person name="Goldberg J."/>
            <person name="Griggs A."/>
            <person name="Gujja S."/>
            <person name="Heilman E."/>
            <person name="Heiman D."/>
            <person name="Hepburn T."/>
            <person name="Howarth C."/>
            <person name="Jen D."/>
            <person name="Larson L."/>
            <person name="Mehta T."/>
            <person name="Park D."/>
            <person name="Pearson M."/>
            <person name="Roberts A."/>
            <person name="Saif S."/>
            <person name="Shenoy N."/>
            <person name="Sisk P."/>
            <person name="Stolte C."/>
            <person name="Sykes S."/>
            <person name="Thomson T."/>
            <person name="Walk T."/>
            <person name="White J."/>
            <person name="Yandava C."/>
            <person name="Burger G."/>
            <person name="Gray M.W."/>
            <person name="Holland P.W.H."/>
            <person name="King N."/>
            <person name="Lang F.B.F."/>
            <person name="Roger A.J."/>
            <person name="Ruiz-Trillo I."/>
            <person name="Lander E."/>
            <person name="Nusbaum C."/>
        </authorList>
    </citation>
    <scope>NUCLEOTIDE SEQUENCE [LARGE SCALE GENOMIC DNA]</scope>
    <source>
        <strain evidence="9 10">ATCC 50062</strain>
    </source>
</reference>
<feature type="transmembrane region" description="Helical" evidence="7">
    <location>
        <begin position="76"/>
        <end position="99"/>
    </location>
</feature>
<feature type="transmembrane region" description="Helical" evidence="7">
    <location>
        <begin position="141"/>
        <end position="161"/>
    </location>
</feature>
<name>A0A0L0D3I1_THETB</name>
<gene>
    <name evidence="9" type="ORF">AMSG_03193</name>
</gene>
<evidence type="ECO:0000256" key="4">
    <source>
        <dbReference type="ARBA" id="ARBA00022989"/>
    </source>
</evidence>
<feature type="domain" description="EXPERA" evidence="8">
    <location>
        <begin position="15"/>
        <end position="162"/>
    </location>
</feature>
<evidence type="ECO:0000256" key="5">
    <source>
        <dbReference type="ARBA" id="ARBA00023136"/>
    </source>
</evidence>
<accession>A0A0L0D3I1</accession>
<proteinExistence type="inferred from homology"/>
<feature type="transmembrane region" description="Helical" evidence="7">
    <location>
        <begin position="12"/>
        <end position="33"/>
    </location>
</feature>
<evidence type="ECO:0000256" key="6">
    <source>
        <dbReference type="PROSITE-ProRule" id="PRU01087"/>
    </source>
</evidence>
<dbReference type="RefSeq" id="XP_013760043.1">
    <property type="nucleotide sequence ID" value="XM_013904589.1"/>
</dbReference>
<evidence type="ECO:0000256" key="7">
    <source>
        <dbReference type="SAM" id="Phobius"/>
    </source>
</evidence>
<dbReference type="GO" id="GO:0016020">
    <property type="term" value="C:membrane"/>
    <property type="evidence" value="ECO:0007669"/>
    <property type="project" value="UniProtKB-SubCell"/>
</dbReference>
<organism evidence="9 10">
    <name type="scientific">Thecamonas trahens ATCC 50062</name>
    <dbReference type="NCBI Taxonomy" id="461836"/>
    <lineage>
        <taxon>Eukaryota</taxon>
        <taxon>Apusozoa</taxon>
        <taxon>Apusomonadida</taxon>
        <taxon>Apusomonadidae</taxon>
        <taxon>Thecamonas</taxon>
    </lineage>
</organism>
<evidence type="ECO:0000256" key="2">
    <source>
        <dbReference type="ARBA" id="ARBA00008337"/>
    </source>
</evidence>
<feature type="transmembrane region" description="Helical" evidence="7">
    <location>
        <begin position="106"/>
        <end position="129"/>
    </location>
</feature>
<evidence type="ECO:0000313" key="9">
    <source>
        <dbReference type="EMBL" id="KNC46765.1"/>
    </source>
</evidence>
<keyword evidence="4 6" id="KW-1133">Transmembrane helix</keyword>
<comment type="subcellular location">
    <subcellularLocation>
        <location evidence="1">Membrane</location>
        <topology evidence="1">Multi-pass membrane protein</topology>
    </subcellularLocation>
</comment>
<sequence length="218" mass="23695">MPLTATQRAARLPWADVVALIWFALDAVTHLVLEASYLYYALLVPGGAASSDSWAASIWVEYGKADTRWAGNDPGVAALELLTVFIAGPLAAWLCWAIWTRRADRHVWQVVISVMELYGGGMTFIPEWIAGSPSLRTHHPVLTWVYLAFMNGVWVYVPLVLLAESIPILIAACDATSVPVAPAYLSSAWHTSVAVILAIYAVAVPLILATMSPEHPMV</sequence>
<keyword evidence="5 6" id="KW-0472">Membrane</keyword>
<dbReference type="OMA" id="VYLWLYL"/>
<comment type="similarity">
    <text evidence="2">Belongs to the EBP family.</text>
</comment>
<dbReference type="InterPro" id="IPR033118">
    <property type="entry name" value="EXPERA"/>
</dbReference>
<evidence type="ECO:0000256" key="3">
    <source>
        <dbReference type="ARBA" id="ARBA00022692"/>
    </source>
</evidence>
<keyword evidence="3 6" id="KW-0812">Transmembrane</keyword>
<dbReference type="GeneID" id="25562813"/>
<dbReference type="Proteomes" id="UP000054408">
    <property type="component" value="Unassembled WGS sequence"/>
</dbReference>
<protein>
    <recommendedName>
        <fullName evidence="8">EXPERA domain-containing protein</fullName>
    </recommendedName>
</protein>
<dbReference type="eggNOG" id="KOG4826">
    <property type="taxonomic scope" value="Eukaryota"/>
</dbReference>
<dbReference type="STRING" id="461836.A0A0L0D3I1"/>
<evidence type="ECO:0000313" key="10">
    <source>
        <dbReference type="Proteomes" id="UP000054408"/>
    </source>
</evidence>
<dbReference type="OrthoDB" id="58557at2759"/>
<dbReference type="EMBL" id="GL349444">
    <property type="protein sequence ID" value="KNC46765.1"/>
    <property type="molecule type" value="Genomic_DNA"/>
</dbReference>
<dbReference type="GO" id="GO:0047750">
    <property type="term" value="F:cholestenol delta-isomerase activity"/>
    <property type="evidence" value="ECO:0007669"/>
    <property type="project" value="InterPro"/>
</dbReference>
<evidence type="ECO:0000256" key="1">
    <source>
        <dbReference type="ARBA" id="ARBA00004141"/>
    </source>
</evidence>
<dbReference type="Pfam" id="PF05241">
    <property type="entry name" value="EBP"/>
    <property type="match status" value="1"/>
</dbReference>
<dbReference type="PROSITE" id="PS51751">
    <property type="entry name" value="EXPERA"/>
    <property type="match status" value="1"/>
</dbReference>